<keyword evidence="4" id="KW-0159">Chromosome partition</keyword>
<dbReference type="CDD" id="cd00397">
    <property type="entry name" value="DNA_BRE_C"/>
    <property type="match status" value="1"/>
</dbReference>
<dbReference type="SUPFAM" id="SSF56349">
    <property type="entry name" value="DNA breaking-rejoining enzymes"/>
    <property type="match status" value="1"/>
</dbReference>
<dbReference type="EMBL" id="MTSM01000008">
    <property type="protein sequence ID" value="OPX55643.1"/>
    <property type="molecule type" value="Genomic_DNA"/>
</dbReference>
<dbReference type="AlphaFoldDB" id="A0A1V4T4V1"/>
<dbReference type="Gene3D" id="1.10.150.130">
    <property type="match status" value="1"/>
</dbReference>
<dbReference type="InterPro" id="IPR011010">
    <property type="entry name" value="DNA_brk_join_enz"/>
</dbReference>
<dbReference type="Gene3D" id="1.10.443.10">
    <property type="entry name" value="Intergrase catalytic core"/>
    <property type="match status" value="1"/>
</dbReference>
<evidence type="ECO:0000256" key="8">
    <source>
        <dbReference type="ARBA" id="ARBA00023306"/>
    </source>
</evidence>
<evidence type="ECO:0000256" key="9">
    <source>
        <dbReference type="PROSITE-ProRule" id="PRU01248"/>
    </source>
</evidence>
<keyword evidence="13" id="KW-1185">Reference proteome</keyword>
<dbReference type="GO" id="GO:0015074">
    <property type="term" value="P:DNA integration"/>
    <property type="evidence" value="ECO:0007669"/>
    <property type="project" value="UniProtKB-KW"/>
</dbReference>
<evidence type="ECO:0000313" key="12">
    <source>
        <dbReference type="EMBL" id="OPX55643.1"/>
    </source>
</evidence>
<dbReference type="Proteomes" id="UP000191418">
    <property type="component" value="Unassembled WGS sequence"/>
</dbReference>
<evidence type="ECO:0000256" key="5">
    <source>
        <dbReference type="ARBA" id="ARBA00022908"/>
    </source>
</evidence>
<keyword evidence="8" id="KW-0131">Cell cycle</keyword>
<feature type="domain" description="Core-binding (CB)" evidence="11">
    <location>
        <begin position="27"/>
        <end position="132"/>
    </location>
</feature>
<evidence type="ECO:0000259" key="10">
    <source>
        <dbReference type="PROSITE" id="PS51898"/>
    </source>
</evidence>
<keyword evidence="7" id="KW-0233">DNA recombination</keyword>
<evidence type="ECO:0000313" key="13">
    <source>
        <dbReference type="Proteomes" id="UP000191418"/>
    </source>
</evidence>
<evidence type="ECO:0000256" key="7">
    <source>
        <dbReference type="ARBA" id="ARBA00023172"/>
    </source>
</evidence>
<protein>
    <recommendedName>
        <fullName evidence="14">Integrase</fullName>
    </recommendedName>
</protein>
<keyword evidence="2" id="KW-0963">Cytoplasm</keyword>
<comment type="subcellular location">
    <subcellularLocation>
        <location evidence="1">Cytoplasm</location>
    </subcellularLocation>
</comment>
<dbReference type="GO" id="GO:0006310">
    <property type="term" value="P:DNA recombination"/>
    <property type="evidence" value="ECO:0007669"/>
    <property type="project" value="UniProtKB-KW"/>
</dbReference>
<evidence type="ECO:0008006" key="14">
    <source>
        <dbReference type="Google" id="ProtNLM"/>
    </source>
</evidence>
<evidence type="ECO:0000259" key="11">
    <source>
        <dbReference type="PROSITE" id="PS51900"/>
    </source>
</evidence>
<feature type="domain" description="Tyr recombinase" evidence="10">
    <location>
        <begin position="156"/>
        <end position="361"/>
    </location>
</feature>
<dbReference type="OrthoDB" id="8610787at2"/>
<accession>A0A1V4T4V1</accession>
<dbReference type="InterPro" id="IPR013762">
    <property type="entry name" value="Integrase-like_cat_sf"/>
</dbReference>
<keyword evidence="3" id="KW-0132">Cell division</keyword>
<evidence type="ECO:0000256" key="4">
    <source>
        <dbReference type="ARBA" id="ARBA00022829"/>
    </source>
</evidence>
<dbReference type="GO" id="GO:0051301">
    <property type="term" value="P:cell division"/>
    <property type="evidence" value="ECO:0007669"/>
    <property type="project" value="UniProtKB-KW"/>
</dbReference>
<reference evidence="12 13" key="1">
    <citation type="submission" date="2017-01" db="EMBL/GenBank/DDBJ databases">
        <title>Genome Sequencing of a Marine Spirillum, Oceanospirillum multiglobuliferum ATCC 33336, from Japan.</title>
        <authorList>
            <person name="Carney J.G."/>
            <person name="Trachtenberg A.M."/>
            <person name="Rheaume B.A."/>
            <person name="Linnane J.D."/>
            <person name="Pitts N.L."/>
            <person name="Mykles D.L."/>
            <person name="Maclea K.S."/>
        </authorList>
    </citation>
    <scope>NUCLEOTIDE SEQUENCE [LARGE SCALE GENOMIC DNA]</scope>
    <source>
        <strain evidence="12 13">ATCC 33336</strain>
    </source>
</reference>
<gene>
    <name evidence="12" type="ORF">BTE48_08145</name>
</gene>
<dbReference type="Pfam" id="PF00589">
    <property type="entry name" value="Phage_integrase"/>
    <property type="match status" value="1"/>
</dbReference>
<evidence type="ECO:0000256" key="6">
    <source>
        <dbReference type="ARBA" id="ARBA00023125"/>
    </source>
</evidence>
<dbReference type="InterPro" id="IPR010998">
    <property type="entry name" value="Integrase_recombinase_N"/>
</dbReference>
<dbReference type="InterPro" id="IPR044068">
    <property type="entry name" value="CB"/>
</dbReference>
<dbReference type="PROSITE" id="PS51900">
    <property type="entry name" value="CB"/>
    <property type="match status" value="1"/>
</dbReference>
<evidence type="ECO:0000256" key="1">
    <source>
        <dbReference type="ARBA" id="ARBA00004496"/>
    </source>
</evidence>
<evidence type="ECO:0000256" key="2">
    <source>
        <dbReference type="ARBA" id="ARBA00022490"/>
    </source>
</evidence>
<organism evidence="12 13">
    <name type="scientific">Oceanospirillum multiglobuliferum</name>
    <dbReference type="NCBI Taxonomy" id="64969"/>
    <lineage>
        <taxon>Bacteria</taxon>
        <taxon>Pseudomonadati</taxon>
        <taxon>Pseudomonadota</taxon>
        <taxon>Gammaproteobacteria</taxon>
        <taxon>Oceanospirillales</taxon>
        <taxon>Oceanospirillaceae</taxon>
        <taxon>Oceanospirillum</taxon>
    </lineage>
</organism>
<dbReference type="GO" id="GO:0003677">
    <property type="term" value="F:DNA binding"/>
    <property type="evidence" value="ECO:0007669"/>
    <property type="project" value="UniProtKB-UniRule"/>
</dbReference>
<comment type="caution">
    <text evidence="12">The sequence shown here is derived from an EMBL/GenBank/DDBJ whole genome shotgun (WGS) entry which is preliminary data.</text>
</comment>
<keyword evidence="6 9" id="KW-0238">DNA-binding</keyword>
<dbReference type="InterPro" id="IPR050090">
    <property type="entry name" value="Tyrosine_recombinase_XerCD"/>
</dbReference>
<evidence type="ECO:0000256" key="3">
    <source>
        <dbReference type="ARBA" id="ARBA00022618"/>
    </source>
</evidence>
<dbReference type="GO" id="GO:0005737">
    <property type="term" value="C:cytoplasm"/>
    <property type="evidence" value="ECO:0007669"/>
    <property type="project" value="UniProtKB-SubCell"/>
</dbReference>
<dbReference type="STRING" id="64969.SAMN02745127_01459"/>
<keyword evidence="5" id="KW-0229">DNA integration</keyword>
<dbReference type="GO" id="GO:0007059">
    <property type="term" value="P:chromosome segregation"/>
    <property type="evidence" value="ECO:0007669"/>
    <property type="project" value="UniProtKB-KW"/>
</dbReference>
<proteinExistence type="predicted"/>
<sequence length="371" mass="42888">MSHQLPESLLGYWGKNRLDSTPQIGANHDLEAIQSWLNEYKDSPETLRSYKREAERLILWCWQQQGRALSDLNRQDIANYQIFLADPQPRSLWCGDKRPRTSPHWRPFQGGLSLASQKQTLTILKGLFNYLRDADYLRGNPLALIKSITKQTTPRKTKRYLEQADIALLFEQLPMQADNAKSHREWLRERTLLAFLYYLAPRASEVASCKMNDFFQRRGRWWWRVLGKGKKYAEIPVPDALLSYIQRYRSHLELSPLPEPNDDTPFIRSIAGTSGISANMVYRLSKKILLDAAAQIEHSEPEQASRLRTASTHWFRHTAITHLADQGVDLRLVSKTARHSKLETTAIYFHAEDDAWHNAINPSPTPLVEES</sequence>
<dbReference type="PANTHER" id="PTHR30349">
    <property type="entry name" value="PHAGE INTEGRASE-RELATED"/>
    <property type="match status" value="1"/>
</dbReference>
<dbReference type="PANTHER" id="PTHR30349:SF77">
    <property type="entry name" value="TYROSINE RECOMBINASE XERC"/>
    <property type="match status" value="1"/>
</dbReference>
<name>A0A1V4T4V1_9GAMM</name>
<dbReference type="PROSITE" id="PS51898">
    <property type="entry name" value="TYR_RECOMBINASE"/>
    <property type="match status" value="1"/>
</dbReference>
<dbReference type="InterPro" id="IPR002104">
    <property type="entry name" value="Integrase_catalytic"/>
</dbReference>